<organism evidence="11 12">
    <name type="scientific">Rhinocladiella mackenziei CBS 650.93</name>
    <dbReference type="NCBI Taxonomy" id="1442369"/>
    <lineage>
        <taxon>Eukaryota</taxon>
        <taxon>Fungi</taxon>
        <taxon>Dikarya</taxon>
        <taxon>Ascomycota</taxon>
        <taxon>Pezizomycotina</taxon>
        <taxon>Eurotiomycetes</taxon>
        <taxon>Chaetothyriomycetidae</taxon>
        <taxon>Chaetothyriales</taxon>
        <taxon>Herpotrichiellaceae</taxon>
        <taxon>Rhinocladiella</taxon>
    </lineage>
</organism>
<keyword evidence="6" id="KW-0238">DNA-binding</keyword>
<proteinExistence type="inferred from homology"/>
<dbReference type="SUPFAM" id="SSF57701">
    <property type="entry name" value="Zn2/Cys6 DNA-binding domain"/>
    <property type="match status" value="1"/>
</dbReference>
<dbReference type="GO" id="GO:0000981">
    <property type="term" value="F:DNA-binding transcription factor activity, RNA polymerase II-specific"/>
    <property type="evidence" value="ECO:0007669"/>
    <property type="project" value="InterPro"/>
</dbReference>
<evidence type="ECO:0000256" key="6">
    <source>
        <dbReference type="ARBA" id="ARBA00023125"/>
    </source>
</evidence>
<dbReference type="InterPro" id="IPR020556">
    <property type="entry name" value="Amidase_CS"/>
</dbReference>
<keyword evidence="7" id="KW-0804">Transcription</keyword>
<dbReference type="EC" id="3.5.1.4" evidence="3"/>
<evidence type="ECO:0000256" key="8">
    <source>
        <dbReference type="ARBA" id="ARBA00023242"/>
    </source>
</evidence>
<evidence type="ECO:0000256" key="1">
    <source>
        <dbReference type="ARBA" id="ARBA00001311"/>
    </source>
</evidence>
<dbReference type="SMART" id="SM00066">
    <property type="entry name" value="GAL4"/>
    <property type="match status" value="1"/>
</dbReference>
<keyword evidence="4" id="KW-0378">Hydrolase</keyword>
<feature type="compositionally biased region" description="Polar residues" evidence="9">
    <location>
        <begin position="611"/>
        <end position="620"/>
    </location>
</feature>
<dbReference type="InterPro" id="IPR021858">
    <property type="entry name" value="Fun_TF"/>
</dbReference>
<evidence type="ECO:0000256" key="2">
    <source>
        <dbReference type="ARBA" id="ARBA00009199"/>
    </source>
</evidence>
<reference evidence="11 12" key="1">
    <citation type="submission" date="2015-01" db="EMBL/GenBank/DDBJ databases">
        <title>The Genome Sequence of Rhinocladiella mackenzie CBS 650.93.</title>
        <authorList>
            <consortium name="The Broad Institute Genomics Platform"/>
            <person name="Cuomo C."/>
            <person name="de Hoog S."/>
            <person name="Gorbushina A."/>
            <person name="Stielow B."/>
            <person name="Teixiera M."/>
            <person name="Abouelleil A."/>
            <person name="Chapman S.B."/>
            <person name="Priest M."/>
            <person name="Young S.K."/>
            <person name="Wortman J."/>
            <person name="Nusbaum C."/>
            <person name="Birren B."/>
        </authorList>
    </citation>
    <scope>NUCLEOTIDE SEQUENCE [LARGE SCALE GENOMIC DNA]</scope>
    <source>
        <strain evidence="11 12">CBS 650.93</strain>
    </source>
</reference>
<evidence type="ECO:0000256" key="3">
    <source>
        <dbReference type="ARBA" id="ARBA00012922"/>
    </source>
</evidence>
<evidence type="ECO:0000256" key="9">
    <source>
        <dbReference type="SAM" id="MobiDB-lite"/>
    </source>
</evidence>
<dbReference type="RefSeq" id="XP_013270126.1">
    <property type="nucleotide sequence ID" value="XM_013414672.1"/>
</dbReference>
<evidence type="ECO:0000256" key="4">
    <source>
        <dbReference type="ARBA" id="ARBA00022801"/>
    </source>
</evidence>
<dbReference type="Pfam" id="PF00172">
    <property type="entry name" value="Zn_clus"/>
    <property type="match status" value="1"/>
</dbReference>
<dbReference type="PANTHER" id="PTHR46072">
    <property type="entry name" value="AMIDASE-RELATED-RELATED"/>
    <property type="match status" value="1"/>
</dbReference>
<comment type="catalytic activity">
    <reaction evidence="1">
        <text>a monocarboxylic acid amide + H2O = a monocarboxylate + NH4(+)</text>
        <dbReference type="Rhea" id="RHEA:12020"/>
        <dbReference type="ChEBI" id="CHEBI:15377"/>
        <dbReference type="ChEBI" id="CHEBI:28938"/>
        <dbReference type="ChEBI" id="CHEBI:35757"/>
        <dbReference type="ChEBI" id="CHEBI:83628"/>
        <dbReference type="EC" id="3.5.1.4"/>
    </reaction>
</comment>
<dbReference type="Proteomes" id="UP000053617">
    <property type="component" value="Unassembled WGS sequence"/>
</dbReference>
<dbReference type="AlphaFoldDB" id="A0A0D2J269"/>
<dbReference type="EMBL" id="KN847479">
    <property type="protein sequence ID" value="KIX02990.1"/>
    <property type="molecule type" value="Genomic_DNA"/>
</dbReference>
<evidence type="ECO:0000256" key="5">
    <source>
        <dbReference type="ARBA" id="ARBA00023015"/>
    </source>
</evidence>
<dbReference type="CDD" id="cd00067">
    <property type="entry name" value="GAL4"/>
    <property type="match status" value="1"/>
</dbReference>
<dbReference type="GO" id="GO:0004040">
    <property type="term" value="F:amidase activity"/>
    <property type="evidence" value="ECO:0007669"/>
    <property type="project" value="UniProtKB-EC"/>
</dbReference>
<dbReference type="Gene3D" id="3.90.1300.10">
    <property type="entry name" value="Amidase signature (AS) domain"/>
    <property type="match status" value="1"/>
</dbReference>
<keyword evidence="12" id="KW-1185">Reference proteome</keyword>
<accession>A0A0D2J269</accession>
<evidence type="ECO:0000313" key="11">
    <source>
        <dbReference type="EMBL" id="KIX02990.1"/>
    </source>
</evidence>
<dbReference type="HOGENOM" id="CLU_010036_1_0_1"/>
<dbReference type="OrthoDB" id="6428749at2759"/>
<dbReference type="Pfam" id="PF01425">
    <property type="entry name" value="Amidase"/>
    <property type="match status" value="1"/>
</dbReference>
<dbReference type="InterPro" id="IPR001138">
    <property type="entry name" value="Zn2Cys6_DnaBD"/>
</dbReference>
<dbReference type="Gene3D" id="4.10.240.10">
    <property type="entry name" value="Zn(2)-C6 fungal-type DNA-binding domain"/>
    <property type="match status" value="1"/>
</dbReference>
<dbReference type="GO" id="GO:0008270">
    <property type="term" value="F:zinc ion binding"/>
    <property type="evidence" value="ECO:0007669"/>
    <property type="project" value="InterPro"/>
</dbReference>
<sequence length="1036" mass="116375">MVRAGWEIKAEKCQTIMQNSLNPAWLLPPEELPPADQLDVSSFADTCKLLTPRELEITKCDATGLVRQMAAGSLTAVETVTAFLKRAHVGQQLLNFATEFMVEEALARAAELDAHFQTTGQLVGPLHGVPISVKEHVGLKGRICHSCYVAWIDNIPEEDALLVRLLKAAGAVIHVRTNQPQSLMHIDCSNVIYGTTVNPYNRKLTSGGSSGGEGASLGFRCAAIGIGTDIGGSVRVPAAFCGAYGLRTTALRNPYKGVYLAGDGQESIRCVISPLANSTADLNLVEKAILDQEPWEEETSLVPLPWKSISPIKPEQVTVGIIWDDGVVHPHPPVTRALKHAVSKLQAAGVKVIDFEPYEHQRGWDILSALYFPDAAGFQKDLLAKGGEPVAPLTEWAFSVARPEPITVVENWDLNVQREAYRADYHRVMKERGVDFILCPAYVGVAAELAAGQYWLYTAIWNILDQPAVTFPSGLKLDPELDKIETNYKPRSEQDEREYKKYAPEKYLNAPIALQVTQVFMLKTKLRTKTGCWTCKKRRLKCNEERPCCHNCYSSHRQCEWPSESDLYDRRHRPRPDQAISSTSHRQANHCRKNDHSESESEEITSPSPSRQHMSIRSNPTVQTTIRSDLEFALLRYYHDSFLSVILLPNSLSGYNAEYQCHVTKLMLHCDSVKNAVLACCASNKYMLTRDDRFQKTSFTYYLQALEEVSHALIGLDSTRDSPGDALLTTVIYMYIYALWGPDTANHASKHVAGAMQLLKLRYANSSSPLCMDRPFDRITAESVLYQAFLLSFRHPFAINFQIDHHFLAQTENILESLPSLDDSAAASSPVLGAPLPLYRLILRVIQLYNSPHRTDPEIVLELKKELIFWEATVFELDESEPSSHDTSPLPSLIAPVMKLYILAVSLLLDWIIAEIPESKQSINDLLSLFGRGIVPTSTSPQPWQLLHALFILRLPSTHENWTRCYLGSWPLLIFGYAVDTDEDIRVIKEILRCMRHRMGYGEIERILRELECVWCERRGKNHLGVEELQPSHWLA</sequence>
<protein>
    <recommendedName>
        <fullName evidence="3">amidase</fullName>
        <ecNumber evidence="3">3.5.1.4</ecNumber>
    </recommendedName>
</protein>
<dbReference type="PROSITE" id="PS50048">
    <property type="entry name" value="ZN2_CY6_FUNGAL_2"/>
    <property type="match status" value="1"/>
</dbReference>
<keyword evidence="8" id="KW-0539">Nucleus</keyword>
<dbReference type="GeneID" id="25294611"/>
<evidence type="ECO:0000313" key="12">
    <source>
        <dbReference type="Proteomes" id="UP000053617"/>
    </source>
</evidence>
<keyword evidence="5" id="KW-0805">Transcription regulation</keyword>
<dbReference type="Pfam" id="PF11951">
    <property type="entry name" value="Fungal_trans_2"/>
    <property type="match status" value="1"/>
</dbReference>
<dbReference type="InterPro" id="IPR036928">
    <property type="entry name" value="AS_sf"/>
</dbReference>
<dbReference type="InterPro" id="IPR023631">
    <property type="entry name" value="Amidase_dom"/>
</dbReference>
<name>A0A0D2J269_9EURO</name>
<gene>
    <name evidence="11" type="ORF">Z518_06540</name>
</gene>
<dbReference type="SUPFAM" id="SSF75304">
    <property type="entry name" value="Amidase signature (AS) enzymes"/>
    <property type="match status" value="1"/>
</dbReference>
<comment type="similarity">
    <text evidence="2">Belongs to the amidase family.</text>
</comment>
<feature type="domain" description="Zn(2)-C6 fungal-type" evidence="10">
    <location>
        <begin position="531"/>
        <end position="561"/>
    </location>
</feature>
<dbReference type="PANTHER" id="PTHR46072:SF4">
    <property type="entry name" value="AMIDASE C550.07-RELATED"/>
    <property type="match status" value="1"/>
</dbReference>
<feature type="region of interest" description="Disordered" evidence="9">
    <location>
        <begin position="567"/>
        <end position="620"/>
    </location>
</feature>
<dbReference type="GO" id="GO:0003677">
    <property type="term" value="F:DNA binding"/>
    <property type="evidence" value="ECO:0007669"/>
    <property type="project" value="UniProtKB-KW"/>
</dbReference>
<dbReference type="STRING" id="1442369.A0A0D2J269"/>
<evidence type="ECO:0000259" key="10">
    <source>
        <dbReference type="PROSITE" id="PS50048"/>
    </source>
</evidence>
<dbReference type="PROSITE" id="PS00571">
    <property type="entry name" value="AMIDASES"/>
    <property type="match status" value="1"/>
</dbReference>
<dbReference type="VEuPathDB" id="FungiDB:Z518_06540"/>
<dbReference type="PROSITE" id="PS00463">
    <property type="entry name" value="ZN2_CY6_FUNGAL_1"/>
    <property type="match status" value="1"/>
</dbReference>
<evidence type="ECO:0000256" key="7">
    <source>
        <dbReference type="ARBA" id="ARBA00023163"/>
    </source>
</evidence>
<dbReference type="InterPro" id="IPR036864">
    <property type="entry name" value="Zn2-C6_fun-type_DNA-bd_sf"/>
</dbReference>